<reference evidence="3" key="1">
    <citation type="submission" date="2016-10" db="EMBL/GenBank/DDBJ databases">
        <authorList>
            <person name="Varghese N."/>
            <person name="Submissions S."/>
        </authorList>
    </citation>
    <scope>NUCLEOTIDE SEQUENCE [LARGE SCALE GENOMIC DNA]</scope>
    <source>
        <strain evidence="3">DSM 45843</strain>
    </source>
</reference>
<protein>
    <submittedName>
        <fullName evidence="2">Uncharacterized conserved protein YbjT, contains NAD(P)-binding and DUF2867 domains</fullName>
    </submittedName>
</protein>
<dbReference type="OrthoDB" id="3243290at2"/>
<gene>
    <name evidence="2" type="ORF">SAMN05660199_02609</name>
</gene>
<evidence type="ECO:0000313" key="2">
    <source>
        <dbReference type="EMBL" id="SDO78805.1"/>
    </source>
</evidence>
<dbReference type="PANTHER" id="PTHR47129:SF1">
    <property type="entry name" value="NMRA-LIKE DOMAIN-CONTAINING PROTEIN"/>
    <property type="match status" value="1"/>
</dbReference>
<evidence type="ECO:0000313" key="3">
    <source>
        <dbReference type="Proteomes" id="UP000199088"/>
    </source>
</evidence>
<dbReference type="Gene3D" id="3.40.50.720">
    <property type="entry name" value="NAD(P)-binding Rossmann-like Domain"/>
    <property type="match status" value="1"/>
</dbReference>
<dbReference type="EMBL" id="FNIR01000007">
    <property type="protein sequence ID" value="SDO78805.1"/>
    <property type="molecule type" value="Genomic_DNA"/>
</dbReference>
<evidence type="ECO:0000259" key="1">
    <source>
        <dbReference type="Pfam" id="PF05368"/>
    </source>
</evidence>
<dbReference type="RefSeq" id="WP_091245675.1">
    <property type="nucleotide sequence ID" value="NZ_FNIR01000007.1"/>
</dbReference>
<dbReference type="SUPFAM" id="SSF51735">
    <property type="entry name" value="NAD(P)-binding Rossmann-fold domains"/>
    <property type="match status" value="1"/>
</dbReference>
<dbReference type="STRING" id="1052260.SAMN05660199_02609"/>
<keyword evidence="3" id="KW-1185">Reference proteome</keyword>
<dbReference type="PANTHER" id="PTHR47129">
    <property type="entry name" value="QUINONE OXIDOREDUCTASE 2"/>
    <property type="match status" value="1"/>
</dbReference>
<sequence length="299" mass="31119">MTRLITVTGATGALGGRVARLLAAGAADHDAELRLVVRDPSRAPQLPGAEVVGHPGGYADEAGFTAALAGTHTLFLVSAAEAEDRTEQHLAAVRAAVAAGVQRIVYTSFLGADEGATFTLTATHAATEAALGDTGLRTTVLRDSMYADFVPFFASPEDDGGAVITAPAGDGAASFVSRDDVAEVAAAVLLRDHPSTDGRVLDVTGPEALTLAEAAALLTEVTGRPVRYEAQTVEEAWATRRPSGAPDWEIEGWVTSYTAIAAGEMALVSDVVRAFTGHPATTVREHLERHPEDWAQLAR</sequence>
<dbReference type="InterPro" id="IPR052718">
    <property type="entry name" value="NmrA-type_oxidoreductase"/>
</dbReference>
<dbReference type="AlphaFoldDB" id="A0A1H0MET8"/>
<dbReference type="InterPro" id="IPR036291">
    <property type="entry name" value="NAD(P)-bd_dom_sf"/>
</dbReference>
<proteinExistence type="predicted"/>
<dbReference type="Gene3D" id="3.90.25.10">
    <property type="entry name" value="UDP-galactose 4-epimerase, domain 1"/>
    <property type="match status" value="1"/>
</dbReference>
<dbReference type="Pfam" id="PF05368">
    <property type="entry name" value="NmrA"/>
    <property type="match status" value="1"/>
</dbReference>
<dbReference type="InterPro" id="IPR008030">
    <property type="entry name" value="NmrA-like"/>
</dbReference>
<organism evidence="2 3">
    <name type="scientific">Klenkia soli</name>
    <dbReference type="NCBI Taxonomy" id="1052260"/>
    <lineage>
        <taxon>Bacteria</taxon>
        <taxon>Bacillati</taxon>
        <taxon>Actinomycetota</taxon>
        <taxon>Actinomycetes</taxon>
        <taxon>Geodermatophilales</taxon>
        <taxon>Geodermatophilaceae</taxon>
        <taxon>Klenkia</taxon>
    </lineage>
</organism>
<dbReference type="Proteomes" id="UP000199088">
    <property type="component" value="Unassembled WGS sequence"/>
</dbReference>
<accession>A0A1H0MET8</accession>
<feature type="domain" description="NmrA-like" evidence="1">
    <location>
        <begin position="2"/>
        <end position="234"/>
    </location>
</feature>
<name>A0A1H0MET8_9ACTN</name>